<evidence type="ECO:0000259" key="2">
    <source>
        <dbReference type="PROSITE" id="PS50006"/>
    </source>
</evidence>
<dbReference type="EnsemblProtists" id="EKX53336">
    <property type="protein sequence ID" value="EKX53336"/>
    <property type="gene ID" value="GUITHDRAFT_101037"/>
</dbReference>
<dbReference type="OrthoDB" id="687730at2759"/>
<dbReference type="Proteomes" id="UP000011087">
    <property type="component" value="Unassembled WGS sequence"/>
</dbReference>
<feature type="compositionally biased region" description="Basic and acidic residues" evidence="1">
    <location>
        <begin position="1"/>
        <end position="23"/>
    </location>
</feature>
<dbReference type="KEGG" id="gtt:GUITHDRAFT_101037"/>
<reference evidence="3 5" key="1">
    <citation type="journal article" date="2012" name="Nature">
        <title>Algal genomes reveal evolutionary mosaicism and the fate of nucleomorphs.</title>
        <authorList>
            <consortium name="DOE Joint Genome Institute"/>
            <person name="Curtis B.A."/>
            <person name="Tanifuji G."/>
            <person name="Burki F."/>
            <person name="Gruber A."/>
            <person name="Irimia M."/>
            <person name="Maruyama S."/>
            <person name="Arias M.C."/>
            <person name="Ball S.G."/>
            <person name="Gile G.H."/>
            <person name="Hirakawa Y."/>
            <person name="Hopkins J.F."/>
            <person name="Kuo A."/>
            <person name="Rensing S.A."/>
            <person name="Schmutz J."/>
            <person name="Symeonidi A."/>
            <person name="Elias M."/>
            <person name="Eveleigh R.J."/>
            <person name="Herman E.K."/>
            <person name="Klute M.J."/>
            <person name="Nakayama T."/>
            <person name="Obornik M."/>
            <person name="Reyes-Prieto A."/>
            <person name="Armbrust E.V."/>
            <person name="Aves S.J."/>
            <person name="Beiko R.G."/>
            <person name="Coutinho P."/>
            <person name="Dacks J.B."/>
            <person name="Durnford D.G."/>
            <person name="Fast N.M."/>
            <person name="Green B.R."/>
            <person name="Grisdale C.J."/>
            <person name="Hempel F."/>
            <person name="Henrissat B."/>
            <person name="Hoppner M.P."/>
            <person name="Ishida K."/>
            <person name="Kim E."/>
            <person name="Koreny L."/>
            <person name="Kroth P.G."/>
            <person name="Liu Y."/>
            <person name="Malik S.B."/>
            <person name="Maier U.G."/>
            <person name="McRose D."/>
            <person name="Mock T."/>
            <person name="Neilson J.A."/>
            <person name="Onodera N.T."/>
            <person name="Poole A.M."/>
            <person name="Pritham E.J."/>
            <person name="Richards T.A."/>
            <person name="Rocap G."/>
            <person name="Roy S.W."/>
            <person name="Sarai C."/>
            <person name="Schaack S."/>
            <person name="Shirato S."/>
            <person name="Slamovits C.H."/>
            <person name="Spencer D.F."/>
            <person name="Suzuki S."/>
            <person name="Worden A.Z."/>
            <person name="Zauner S."/>
            <person name="Barry K."/>
            <person name="Bell C."/>
            <person name="Bharti A.K."/>
            <person name="Crow J.A."/>
            <person name="Grimwood J."/>
            <person name="Kramer R."/>
            <person name="Lindquist E."/>
            <person name="Lucas S."/>
            <person name="Salamov A."/>
            <person name="McFadden G.I."/>
            <person name="Lane C.E."/>
            <person name="Keeling P.J."/>
            <person name="Gray M.W."/>
            <person name="Grigoriev I.V."/>
            <person name="Archibald J.M."/>
        </authorList>
    </citation>
    <scope>NUCLEOTIDE SEQUENCE</scope>
    <source>
        <strain evidence="3 5">CCMP2712</strain>
    </source>
</reference>
<feature type="compositionally biased region" description="Basic and acidic residues" evidence="1">
    <location>
        <begin position="246"/>
        <end position="255"/>
    </location>
</feature>
<evidence type="ECO:0000313" key="5">
    <source>
        <dbReference type="Proteomes" id="UP000011087"/>
    </source>
</evidence>
<dbReference type="PaxDb" id="55529-EKX53336"/>
<dbReference type="Gene3D" id="2.60.200.20">
    <property type="match status" value="1"/>
</dbReference>
<dbReference type="Pfam" id="PF00498">
    <property type="entry name" value="FHA"/>
    <property type="match status" value="1"/>
</dbReference>
<feature type="compositionally biased region" description="Polar residues" evidence="1">
    <location>
        <begin position="256"/>
        <end position="267"/>
    </location>
</feature>
<feature type="compositionally biased region" description="Low complexity" evidence="1">
    <location>
        <begin position="42"/>
        <end position="55"/>
    </location>
</feature>
<dbReference type="RefSeq" id="XP_005840316.1">
    <property type="nucleotide sequence ID" value="XM_005840259.1"/>
</dbReference>
<dbReference type="SUPFAM" id="SSF49879">
    <property type="entry name" value="SMAD/FHA domain"/>
    <property type="match status" value="1"/>
</dbReference>
<proteinExistence type="predicted"/>
<feature type="compositionally biased region" description="Pro residues" evidence="1">
    <location>
        <begin position="229"/>
        <end position="238"/>
    </location>
</feature>
<dbReference type="GeneID" id="17310132"/>
<evidence type="ECO:0000256" key="1">
    <source>
        <dbReference type="SAM" id="MobiDB-lite"/>
    </source>
</evidence>
<dbReference type="HOGENOM" id="CLU_954567_0_0_1"/>
<dbReference type="CDD" id="cd00060">
    <property type="entry name" value="FHA"/>
    <property type="match status" value="1"/>
</dbReference>
<reference evidence="4" key="3">
    <citation type="submission" date="2016-03" db="UniProtKB">
        <authorList>
            <consortium name="EnsemblProtists"/>
        </authorList>
    </citation>
    <scope>IDENTIFICATION</scope>
</reference>
<dbReference type="AlphaFoldDB" id="L1JXQ2"/>
<feature type="region of interest" description="Disordered" evidence="1">
    <location>
        <begin position="208"/>
        <end position="292"/>
    </location>
</feature>
<organism evidence="3">
    <name type="scientific">Guillardia theta (strain CCMP2712)</name>
    <name type="common">Cryptophyte</name>
    <dbReference type="NCBI Taxonomy" id="905079"/>
    <lineage>
        <taxon>Eukaryota</taxon>
        <taxon>Cryptophyceae</taxon>
        <taxon>Pyrenomonadales</taxon>
        <taxon>Geminigeraceae</taxon>
        <taxon>Guillardia</taxon>
    </lineage>
</organism>
<feature type="region of interest" description="Disordered" evidence="1">
    <location>
        <begin position="1"/>
        <end position="62"/>
    </location>
</feature>
<evidence type="ECO:0000313" key="4">
    <source>
        <dbReference type="EnsemblProtists" id="EKX53336"/>
    </source>
</evidence>
<feature type="compositionally biased region" description="Basic and acidic residues" evidence="1">
    <location>
        <begin position="209"/>
        <end position="218"/>
    </location>
</feature>
<dbReference type="PROSITE" id="PS50006">
    <property type="entry name" value="FHA_DOMAIN"/>
    <property type="match status" value="1"/>
</dbReference>
<feature type="domain" description="FHA" evidence="2">
    <location>
        <begin position="97"/>
        <end position="151"/>
    </location>
</feature>
<feature type="compositionally biased region" description="Low complexity" evidence="1">
    <location>
        <begin position="268"/>
        <end position="280"/>
    </location>
</feature>
<dbReference type="InterPro" id="IPR008984">
    <property type="entry name" value="SMAD_FHA_dom_sf"/>
</dbReference>
<accession>L1JXQ2</accession>
<dbReference type="SMART" id="SM00240">
    <property type="entry name" value="FHA"/>
    <property type="match status" value="1"/>
</dbReference>
<reference evidence="5" key="2">
    <citation type="submission" date="2012-11" db="EMBL/GenBank/DDBJ databases">
        <authorList>
            <person name="Kuo A."/>
            <person name="Curtis B.A."/>
            <person name="Tanifuji G."/>
            <person name="Burki F."/>
            <person name="Gruber A."/>
            <person name="Irimia M."/>
            <person name="Maruyama S."/>
            <person name="Arias M.C."/>
            <person name="Ball S.G."/>
            <person name="Gile G.H."/>
            <person name="Hirakawa Y."/>
            <person name="Hopkins J.F."/>
            <person name="Rensing S.A."/>
            <person name="Schmutz J."/>
            <person name="Symeonidi A."/>
            <person name="Elias M."/>
            <person name="Eveleigh R.J."/>
            <person name="Herman E.K."/>
            <person name="Klute M.J."/>
            <person name="Nakayama T."/>
            <person name="Obornik M."/>
            <person name="Reyes-Prieto A."/>
            <person name="Armbrust E.V."/>
            <person name="Aves S.J."/>
            <person name="Beiko R.G."/>
            <person name="Coutinho P."/>
            <person name="Dacks J.B."/>
            <person name="Durnford D.G."/>
            <person name="Fast N.M."/>
            <person name="Green B.R."/>
            <person name="Grisdale C."/>
            <person name="Hempe F."/>
            <person name="Henrissat B."/>
            <person name="Hoppner M.P."/>
            <person name="Ishida K.-I."/>
            <person name="Kim E."/>
            <person name="Koreny L."/>
            <person name="Kroth P.G."/>
            <person name="Liu Y."/>
            <person name="Malik S.-B."/>
            <person name="Maier U.G."/>
            <person name="McRose D."/>
            <person name="Mock T."/>
            <person name="Neilson J.A."/>
            <person name="Onodera N.T."/>
            <person name="Poole A.M."/>
            <person name="Pritham E.J."/>
            <person name="Richards T.A."/>
            <person name="Rocap G."/>
            <person name="Roy S.W."/>
            <person name="Sarai C."/>
            <person name="Schaack S."/>
            <person name="Shirato S."/>
            <person name="Slamovits C.H."/>
            <person name="Spencer D.F."/>
            <person name="Suzuki S."/>
            <person name="Worden A.Z."/>
            <person name="Zauner S."/>
            <person name="Barry K."/>
            <person name="Bell C."/>
            <person name="Bharti A.K."/>
            <person name="Crow J.A."/>
            <person name="Grimwood J."/>
            <person name="Kramer R."/>
            <person name="Lindquist E."/>
            <person name="Lucas S."/>
            <person name="Salamov A."/>
            <person name="McFadden G.I."/>
            <person name="Lane C.E."/>
            <person name="Keeling P.J."/>
            <person name="Gray M.W."/>
            <person name="Grigoriev I.V."/>
            <person name="Archibald J.M."/>
        </authorList>
    </citation>
    <scope>NUCLEOTIDE SEQUENCE</scope>
    <source>
        <strain evidence="5">CCMP2712</strain>
    </source>
</reference>
<sequence length="292" mass="32352">MQEEGAGREQTSVREKGGRGKREDEEEDEYITIGDPAGGEYSCDSSSSSDHGSNYSDDDNALNRPVEQDAVEGLRPIFIIEASQGPVRWFEVSKTPFYVGTSPNNEDQVALTGSGNEQVADTHLKVDYRAGRLWITDVGSYTGTFMDGNRIPVGKVQAIHEDEGVTIGGVKLTIRIERRAITKAKRSKKTKEGRERFVSDLQNAVFRRKVAEGGEKPQRKLGVFSQPQPERPPLPLPIKIPRHRELKVNSKERASKPQQAEPQQEHGSQSTFSSQSQSQQEEFAPEQDAGDG</sequence>
<feature type="compositionally biased region" description="Acidic residues" evidence="1">
    <location>
        <begin position="283"/>
        <end position="292"/>
    </location>
</feature>
<keyword evidence="5" id="KW-1185">Reference proteome</keyword>
<dbReference type="EMBL" id="JH992970">
    <property type="protein sequence ID" value="EKX53336.1"/>
    <property type="molecule type" value="Genomic_DNA"/>
</dbReference>
<protein>
    <recommendedName>
        <fullName evidence="2">FHA domain-containing protein</fullName>
    </recommendedName>
</protein>
<gene>
    <name evidence="3" type="ORF">GUITHDRAFT_101037</name>
</gene>
<evidence type="ECO:0000313" key="3">
    <source>
        <dbReference type="EMBL" id="EKX53336.1"/>
    </source>
</evidence>
<name>L1JXQ2_GUITC</name>
<dbReference type="InterPro" id="IPR000253">
    <property type="entry name" value="FHA_dom"/>
</dbReference>